<protein>
    <submittedName>
        <fullName evidence="3">Transcriptional regulator, PadR family</fullName>
    </submittedName>
</protein>
<dbReference type="CDD" id="cd00090">
    <property type="entry name" value="HTH_ARSR"/>
    <property type="match status" value="1"/>
</dbReference>
<dbReference type="InterPro" id="IPR011991">
    <property type="entry name" value="ArsR-like_HTH"/>
</dbReference>
<dbReference type="AlphaFoldDB" id="A0A1C6RTM8"/>
<dbReference type="PANTHER" id="PTHR33169:SF14">
    <property type="entry name" value="TRANSCRIPTIONAL REGULATOR RV3488"/>
    <property type="match status" value="1"/>
</dbReference>
<evidence type="ECO:0000313" key="3">
    <source>
        <dbReference type="EMBL" id="SCL20395.1"/>
    </source>
</evidence>
<sequence>MLRMTLQVQLVLRALLHEPDRELYGLEIVDSTGLPPGTIYPIMSRLESAGWVESRWEVIDQHAEGRPRRRYYRLASNGVTEARTALAAAGARRRDRTRTVPAGRLRGAQAR</sequence>
<dbReference type="InterPro" id="IPR005149">
    <property type="entry name" value="Tscrpt_reg_PadR_N"/>
</dbReference>
<keyword evidence="4" id="KW-1185">Reference proteome</keyword>
<proteinExistence type="predicted"/>
<dbReference type="InterPro" id="IPR036388">
    <property type="entry name" value="WH-like_DNA-bd_sf"/>
</dbReference>
<organism evidence="3 4">
    <name type="scientific">Micromonospora nigra</name>
    <dbReference type="NCBI Taxonomy" id="145857"/>
    <lineage>
        <taxon>Bacteria</taxon>
        <taxon>Bacillati</taxon>
        <taxon>Actinomycetota</taxon>
        <taxon>Actinomycetes</taxon>
        <taxon>Micromonosporales</taxon>
        <taxon>Micromonosporaceae</taxon>
        <taxon>Micromonospora</taxon>
    </lineage>
</organism>
<dbReference type="InterPro" id="IPR052509">
    <property type="entry name" value="Metal_resp_DNA-bind_regulator"/>
</dbReference>
<dbReference type="Gene3D" id="1.10.10.10">
    <property type="entry name" value="Winged helix-like DNA-binding domain superfamily/Winged helix DNA-binding domain"/>
    <property type="match status" value="1"/>
</dbReference>
<dbReference type="SUPFAM" id="SSF46785">
    <property type="entry name" value="Winged helix' DNA-binding domain"/>
    <property type="match status" value="1"/>
</dbReference>
<dbReference type="InterPro" id="IPR036390">
    <property type="entry name" value="WH_DNA-bd_sf"/>
</dbReference>
<gene>
    <name evidence="3" type="ORF">GA0070616_1967</name>
</gene>
<name>A0A1C6RTM8_9ACTN</name>
<accession>A0A1C6RTM8</accession>
<reference evidence="3 4" key="1">
    <citation type="submission" date="2016-06" db="EMBL/GenBank/DDBJ databases">
        <authorList>
            <person name="Kjaerup R.B."/>
            <person name="Dalgaard T.S."/>
            <person name="Juul-Madsen H.R."/>
        </authorList>
    </citation>
    <scope>NUCLEOTIDE SEQUENCE [LARGE SCALE GENOMIC DNA]</scope>
    <source>
        <strain evidence="3 4">DSM 43818</strain>
    </source>
</reference>
<evidence type="ECO:0000256" key="1">
    <source>
        <dbReference type="SAM" id="MobiDB-lite"/>
    </source>
</evidence>
<feature type="region of interest" description="Disordered" evidence="1">
    <location>
        <begin position="87"/>
        <end position="111"/>
    </location>
</feature>
<dbReference type="STRING" id="145857.GA0070616_1967"/>
<feature type="domain" description="Transcription regulator PadR N-terminal" evidence="2">
    <location>
        <begin position="21"/>
        <end position="82"/>
    </location>
</feature>
<dbReference type="Pfam" id="PF03551">
    <property type="entry name" value="PadR"/>
    <property type="match status" value="1"/>
</dbReference>
<dbReference type="RefSeq" id="WP_342672263.1">
    <property type="nucleotide sequence ID" value="NZ_FMHT01000003.1"/>
</dbReference>
<dbReference type="PANTHER" id="PTHR33169">
    <property type="entry name" value="PADR-FAMILY TRANSCRIPTIONAL REGULATOR"/>
    <property type="match status" value="1"/>
</dbReference>
<dbReference type="EMBL" id="FMHT01000003">
    <property type="protein sequence ID" value="SCL20395.1"/>
    <property type="molecule type" value="Genomic_DNA"/>
</dbReference>
<evidence type="ECO:0000259" key="2">
    <source>
        <dbReference type="Pfam" id="PF03551"/>
    </source>
</evidence>
<evidence type="ECO:0000313" key="4">
    <source>
        <dbReference type="Proteomes" id="UP000199699"/>
    </source>
</evidence>
<dbReference type="Proteomes" id="UP000199699">
    <property type="component" value="Unassembled WGS sequence"/>
</dbReference>